<dbReference type="OrthoDB" id="9816117at2"/>
<comment type="caution">
    <text evidence="3">The sequence shown here is derived from an EMBL/GenBank/DDBJ whole genome shotgun (WGS) entry which is preliminary data.</text>
</comment>
<dbReference type="Pfam" id="PF00582">
    <property type="entry name" value="Usp"/>
    <property type="match status" value="2"/>
</dbReference>
<dbReference type="PRINTS" id="PR01438">
    <property type="entry name" value="UNVRSLSTRESS"/>
</dbReference>
<dbReference type="PANTHER" id="PTHR46268:SF6">
    <property type="entry name" value="UNIVERSAL STRESS PROTEIN UP12"/>
    <property type="match status" value="1"/>
</dbReference>
<evidence type="ECO:0000313" key="4">
    <source>
        <dbReference type="Proteomes" id="UP000316096"/>
    </source>
</evidence>
<comment type="similarity">
    <text evidence="1">Belongs to the universal stress protein A family.</text>
</comment>
<name>A0A543CVJ7_9ACTN</name>
<evidence type="ECO:0000259" key="2">
    <source>
        <dbReference type="Pfam" id="PF00582"/>
    </source>
</evidence>
<keyword evidence="4" id="KW-1185">Reference proteome</keyword>
<dbReference type="RefSeq" id="WP_141960998.1">
    <property type="nucleotide sequence ID" value="NZ_VFOZ01000001.1"/>
</dbReference>
<dbReference type="InterPro" id="IPR006015">
    <property type="entry name" value="Universal_stress_UspA"/>
</dbReference>
<evidence type="ECO:0000313" key="3">
    <source>
        <dbReference type="EMBL" id="TQM01125.1"/>
    </source>
</evidence>
<dbReference type="CDD" id="cd00293">
    <property type="entry name" value="USP-like"/>
    <property type="match status" value="1"/>
</dbReference>
<dbReference type="InterPro" id="IPR014729">
    <property type="entry name" value="Rossmann-like_a/b/a_fold"/>
</dbReference>
<dbReference type="EMBL" id="VFOZ01000001">
    <property type="protein sequence ID" value="TQM01125.1"/>
    <property type="molecule type" value="Genomic_DNA"/>
</dbReference>
<dbReference type="PANTHER" id="PTHR46268">
    <property type="entry name" value="STRESS RESPONSE PROTEIN NHAX"/>
    <property type="match status" value="1"/>
</dbReference>
<feature type="domain" description="UspA" evidence="2">
    <location>
        <begin position="149"/>
        <end position="274"/>
    </location>
</feature>
<organism evidence="3 4">
    <name type="scientific">Actinoallomurus bryophytorum</name>
    <dbReference type="NCBI Taxonomy" id="1490222"/>
    <lineage>
        <taxon>Bacteria</taxon>
        <taxon>Bacillati</taxon>
        <taxon>Actinomycetota</taxon>
        <taxon>Actinomycetes</taxon>
        <taxon>Streptosporangiales</taxon>
        <taxon>Thermomonosporaceae</taxon>
        <taxon>Actinoallomurus</taxon>
    </lineage>
</organism>
<dbReference type="AlphaFoldDB" id="A0A543CVJ7"/>
<dbReference type="InterPro" id="IPR006016">
    <property type="entry name" value="UspA"/>
</dbReference>
<reference evidence="3 4" key="1">
    <citation type="submission" date="2019-06" db="EMBL/GenBank/DDBJ databases">
        <title>Sequencing the genomes of 1000 actinobacteria strains.</title>
        <authorList>
            <person name="Klenk H.-P."/>
        </authorList>
    </citation>
    <scope>NUCLEOTIDE SEQUENCE [LARGE SCALE GENOMIC DNA]</scope>
    <source>
        <strain evidence="3 4">DSM 102200</strain>
    </source>
</reference>
<feature type="domain" description="UspA" evidence="2">
    <location>
        <begin position="1"/>
        <end position="139"/>
    </location>
</feature>
<proteinExistence type="inferred from homology"/>
<evidence type="ECO:0000256" key="1">
    <source>
        <dbReference type="ARBA" id="ARBA00008791"/>
    </source>
</evidence>
<protein>
    <submittedName>
        <fullName evidence="3">Nucleotide-binding universal stress UspA family protein</fullName>
    </submittedName>
</protein>
<accession>A0A543CVJ7</accession>
<gene>
    <name evidence="3" type="ORF">FB559_6869</name>
</gene>
<dbReference type="Gene3D" id="3.40.50.620">
    <property type="entry name" value="HUPs"/>
    <property type="match status" value="2"/>
</dbReference>
<sequence>MIQPIVVGTDGSARADVAVEWAADEATLRRCPLHIVYAAERWDYDVPFHAAPGMCESLTETGERVLAEAVERAAKARPGLPVTTELAFDSPARALRSQGRRADEIIVGHRGLGGFTGMLLGSTSLRVAGHVPVPVIVVRGEVCERRGEVLAGVDLSEDGTHVLRYAFEAAALRGAWVRVVHAWRLPVTPLAVRETAALSQERLTDAIAPWRAEFPDVGVVEQTPCGHPVGELADRSSRAALLVVGSPERDHAPCLGSVAHGMIHHADCPVAVVPPPG</sequence>
<dbReference type="Proteomes" id="UP000316096">
    <property type="component" value="Unassembled WGS sequence"/>
</dbReference>
<dbReference type="SUPFAM" id="SSF52402">
    <property type="entry name" value="Adenine nucleotide alpha hydrolases-like"/>
    <property type="match status" value="2"/>
</dbReference>